<dbReference type="Proteomes" id="UP000230407">
    <property type="component" value="Unassembled WGS sequence"/>
</dbReference>
<accession>A0A2M8LZ24</accession>
<evidence type="ECO:0000313" key="1">
    <source>
        <dbReference type="EMBL" id="PJE97217.1"/>
    </source>
</evidence>
<protein>
    <submittedName>
        <fullName evidence="1">Uncharacterized protein</fullName>
    </submittedName>
</protein>
<sequence length="715" mass="77102">MLLLAEHLLASEPDQLAGLDTLISTAVTHADTQPIARITEDAVIRLRLVRAEYDTTERTDLKRLAQRHRVPGRHAALINAREARRCALESRAEEALESWRDAVYDAIHAGLAEDAADWLYAIRAVNAQYGPWTSEIDDEHRLAQALRATGTGRLLDRVRSPARHALSAKVRDKPAEAALSAWRWLTDTVITGDWASELGALEFLGDLYRDSHEPDRAARFYQRAGKAKKLKELAAVAGDLVLPAGSLGNGPWWVLCARAALIEAQADLIDDGTAGILLGELTVLAERGRAGELVDSPSWSLTHQAVRSACALTTRGTPAQALALLDLLAPDVPRGPNQYSHSDDNHAAACVDIARAHPSLAMTALTRLFDLADVGAYKALKLTVGDEVIGLPAGQPNRNVAQEHSGSHVDLLTEEDLAELRARVGRLDDDGRYLADVARSLVDPGHPSVRRRAEEARDRILQHPEPTPGCASFGTRLVPDSHLAGALDRDARMACLEKLMSIAGDAREVASTRQDALIGARNLVVSLPSGTWQQTFESAKKFVLGERDGSHLDAEVAGAPHPLSALQISMGSASLRGKALLLAAASANLPEEHAWICDQAIGLLRSKDTADLQDAAVALVRLPQEVTASVDASLLAAHSHVSVRQASAVLCLRHPLRYQATSLRLAQDSDFRVRRVLAHEAAQAGMEGSESTTAILNLLARDPRHSIRTAAHPRA</sequence>
<comment type="caution">
    <text evidence="1">The sequence shown here is derived from an EMBL/GenBank/DDBJ whole genome shotgun (WGS) entry which is preliminary data.</text>
</comment>
<evidence type="ECO:0000313" key="2">
    <source>
        <dbReference type="Proteomes" id="UP000230407"/>
    </source>
</evidence>
<dbReference type="AlphaFoldDB" id="A0A2M8LZ24"/>
<organism evidence="1 2">
    <name type="scientific">Streptomyces carminius</name>
    <dbReference type="NCBI Taxonomy" id="2665496"/>
    <lineage>
        <taxon>Bacteria</taxon>
        <taxon>Bacillati</taxon>
        <taxon>Actinomycetota</taxon>
        <taxon>Actinomycetes</taxon>
        <taxon>Kitasatosporales</taxon>
        <taxon>Streptomycetaceae</taxon>
        <taxon>Streptomyces</taxon>
    </lineage>
</organism>
<gene>
    <name evidence="1" type="ORF">CUT44_13760</name>
</gene>
<name>A0A2M8LZ24_9ACTN</name>
<dbReference type="EMBL" id="PGGW01000047">
    <property type="protein sequence ID" value="PJE97217.1"/>
    <property type="molecule type" value="Genomic_DNA"/>
</dbReference>
<keyword evidence="2" id="KW-1185">Reference proteome</keyword>
<reference evidence="1 2" key="1">
    <citation type="submission" date="2017-11" db="EMBL/GenBank/DDBJ databases">
        <title>Streptomyces carmine sp. nov., a novel actinomycete isolated from Sophora alopecuroides in Xinjiang, China.</title>
        <authorList>
            <person name="Wang Y."/>
            <person name="Luo X."/>
            <person name="Wan C."/>
            <person name="Zhang L."/>
        </authorList>
    </citation>
    <scope>NUCLEOTIDE SEQUENCE [LARGE SCALE GENOMIC DNA]</scope>
    <source>
        <strain evidence="1 2">TRM SA0054</strain>
    </source>
</reference>
<proteinExistence type="predicted"/>